<proteinExistence type="predicted"/>
<evidence type="ECO:0000313" key="1">
    <source>
        <dbReference type="EMBL" id="MPN38371.1"/>
    </source>
</evidence>
<name>A0A645HH67_9ZZZZ</name>
<dbReference type="EMBL" id="VSSQ01093551">
    <property type="protein sequence ID" value="MPN38371.1"/>
    <property type="molecule type" value="Genomic_DNA"/>
</dbReference>
<reference evidence="1" key="1">
    <citation type="submission" date="2019-08" db="EMBL/GenBank/DDBJ databases">
        <authorList>
            <person name="Kucharzyk K."/>
            <person name="Murdoch R.W."/>
            <person name="Higgins S."/>
            <person name="Loffler F."/>
        </authorList>
    </citation>
    <scope>NUCLEOTIDE SEQUENCE</scope>
</reference>
<sequence length="50" mass="5499">MLGELMMFTGSGEQSSPLRFMDMDQRDQISQATARASLPLAVGITPSRLR</sequence>
<dbReference type="AlphaFoldDB" id="A0A645HH67"/>
<organism evidence="1">
    <name type="scientific">bioreactor metagenome</name>
    <dbReference type="NCBI Taxonomy" id="1076179"/>
    <lineage>
        <taxon>unclassified sequences</taxon>
        <taxon>metagenomes</taxon>
        <taxon>ecological metagenomes</taxon>
    </lineage>
</organism>
<gene>
    <name evidence="1" type="ORF">SDC9_185895</name>
</gene>
<protein>
    <submittedName>
        <fullName evidence="1">Uncharacterized protein</fullName>
    </submittedName>
</protein>
<comment type="caution">
    <text evidence="1">The sequence shown here is derived from an EMBL/GenBank/DDBJ whole genome shotgun (WGS) entry which is preliminary data.</text>
</comment>
<accession>A0A645HH67</accession>